<dbReference type="InterPro" id="IPR029068">
    <property type="entry name" value="Glyas_Bleomycin-R_OHBP_Dase"/>
</dbReference>
<dbReference type="Pfam" id="PF00903">
    <property type="entry name" value="Glyoxalase"/>
    <property type="match status" value="1"/>
</dbReference>
<keyword evidence="3" id="KW-1185">Reference proteome</keyword>
<dbReference type="EMBL" id="FZQA01000008">
    <property type="protein sequence ID" value="SNT75567.1"/>
    <property type="molecule type" value="Genomic_DNA"/>
</dbReference>
<organism evidence="2 3">
    <name type="scientific">Amphiplicatus metriothermophilus</name>
    <dbReference type="NCBI Taxonomy" id="1519374"/>
    <lineage>
        <taxon>Bacteria</taxon>
        <taxon>Pseudomonadati</taxon>
        <taxon>Pseudomonadota</taxon>
        <taxon>Alphaproteobacteria</taxon>
        <taxon>Parvularculales</taxon>
        <taxon>Parvularculaceae</taxon>
        <taxon>Amphiplicatus</taxon>
    </lineage>
</organism>
<protein>
    <submittedName>
        <fullName evidence="2">Glyoxalase/Bleomycin resistance protein/Dioxygenase superfamily protein</fullName>
    </submittedName>
</protein>
<keyword evidence="2" id="KW-0223">Dioxygenase</keyword>
<keyword evidence="2" id="KW-0560">Oxidoreductase</keyword>
<dbReference type="Proteomes" id="UP000198346">
    <property type="component" value="Unassembled WGS sequence"/>
</dbReference>
<gene>
    <name evidence="2" type="ORF">SAMN06297382_2818</name>
</gene>
<dbReference type="InterPro" id="IPR004360">
    <property type="entry name" value="Glyas_Fos-R_dOase_dom"/>
</dbReference>
<dbReference type="Gene3D" id="3.10.180.10">
    <property type="entry name" value="2,3-Dihydroxybiphenyl 1,2-Dioxygenase, domain 1"/>
    <property type="match status" value="1"/>
</dbReference>
<reference evidence="2 3" key="1">
    <citation type="submission" date="2017-07" db="EMBL/GenBank/DDBJ databases">
        <authorList>
            <person name="Sun Z.S."/>
            <person name="Albrecht U."/>
            <person name="Echele G."/>
            <person name="Lee C.C."/>
        </authorList>
    </citation>
    <scope>NUCLEOTIDE SEQUENCE [LARGE SCALE GENOMIC DNA]</scope>
    <source>
        <strain evidence="2 3">CGMCC 1.12710</strain>
    </source>
</reference>
<proteinExistence type="predicted"/>
<evidence type="ECO:0000259" key="1">
    <source>
        <dbReference type="PROSITE" id="PS51819"/>
    </source>
</evidence>
<accession>A0A239Q0X0</accession>
<name>A0A239Q0X0_9PROT</name>
<dbReference type="PANTHER" id="PTHR21366:SF14">
    <property type="entry name" value="GLYOXALASE DOMAIN-CONTAINING PROTEIN 5"/>
    <property type="match status" value="1"/>
</dbReference>
<dbReference type="RefSeq" id="WP_089413229.1">
    <property type="nucleotide sequence ID" value="NZ_FZQA01000008.1"/>
</dbReference>
<dbReference type="OrthoDB" id="9812656at2"/>
<sequence>MPQPPLKIKGVDHIVLRARDVKRMIAFYCDVLGCALDHEQPALGLYHLRAGSALIDLVALDGPLGAKGGAAPGVEGRNVDHFALAVESFDEAVLRAHFEAHGATVTQGGDRYGAEGEGPSIYVLDPEGNEVEIKGPAYPDAAAKG</sequence>
<feature type="domain" description="VOC" evidence="1">
    <location>
        <begin position="10"/>
        <end position="136"/>
    </location>
</feature>
<dbReference type="InterPro" id="IPR050383">
    <property type="entry name" value="GlyoxalaseI/FosfomycinResist"/>
</dbReference>
<dbReference type="AlphaFoldDB" id="A0A239Q0X0"/>
<evidence type="ECO:0000313" key="3">
    <source>
        <dbReference type="Proteomes" id="UP000198346"/>
    </source>
</evidence>
<dbReference type="PANTHER" id="PTHR21366">
    <property type="entry name" value="GLYOXALASE FAMILY PROTEIN"/>
    <property type="match status" value="1"/>
</dbReference>
<dbReference type="GO" id="GO:0051213">
    <property type="term" value="F:dioxygenase activity"/>
    <property type="evidence" value="ECO:0007669"/>
    <property type="project" value="UniProtKB-KW"/>
</dbReference>
<dbReference type="SUPFAM" id="SSF54593">
    <property type="entry name" value="Glyoxalase/Bleomycin resistance protein/Dihydroxybiphenyl dioxygenase"/>
    <property type="match status" value="1"/>
</dbReference>
<dbReference type="InterPro" id="IPR037523">
    <property type="entry name" value="VOC_core"/>
</dbReference>
<evidence type="ECO:0000313" key="2">
    <source>
        <dbReference type="EMBL" id="SNT75567.1"/>
    </source>
</evidence>
<dbReference type="PROSITE" id="PS51819">
    <property type="entry name" value="VOC"/>
    <property type="match status" value="1"/>
</dbReference>